<feature type="transmembrane region" description="Helical" evidence="3">
    <location>
        <begin position="88"/>
        <end position="106"/>
    </location>
</feature>
<dbReference type="GO" id="GO:0016020">
    <property type="term" value="C:membrane"/>
    <property type="evidence" value="ECO:0007669"/>
    <property type="project" value="InterPro"/>
</dbReference>
<feature type="transmembrane region" description="Helical" evidence="3">
    <location>
        <begin position="146"/>
        <end position="167"/>
    </location>
</feature>
<dbReference type="InterPro" id="IPR048254">
    <property type="entry name" value="CDP_ALCOHOL_P_TRANSF_CS"/>
</dbReference>
<dbReference type="HOGENOM" id="CLU_076605_0_0_5"/>
<proteinExistence type="inferred from homology"/>
<dbReference type="GO" id="GO:0016780">
    <property type="term" value="F:phosphotransferase activity, for other substituted phosphate groups"/>
    <property type="evidence" value="ECO:0007669"/>
    <property type="project" value="InterPro"/>
</dbReference>
<reference evidence="4 5" key="1">
    <citation type="journal article" date="2007" name="J. Bacteriol.">
        <title>The complete genome sequence of Roseobacter denitrificans reveals a mixotrophic rather than photosynthetic metabolism.</title>
        <authorList>
            <person name="Swingley W.D."/>
            <person name="Sadekar S."/>
            <person name="Mastrian S.D."/>
            <person name="Matthies H.J."/>
            <person name="Hao J."/>
            <person name="Ramos H."/>
            <person name="Acharya C.R."/>
            <person name="Conrad A.L."/>
            <person name="Taylor H.L."/>
            <person name="Dejesa L.C."/>
            <person name="Shah M.K."/>
            <person name="O'huallachain M.E."/>
            <person name="Lince M.T."/>
            <person name="Blankenship R.E."/>
            <person name="Beatty J.T."/>
            <person name="Touchman J.W."/>
        </authorList>
    </citation>
    <scope>NUCLEOTIDE SEQUENCE [LARGE SCALE GENOMIC DNA]</scope>
    <source>
        <strain evidence="5">ATCC 33942 / OCh 114</strain>
    </source>
</reference>
<dbReference type="InterPro" id="IPR043130">
    <property type="entry name" value="CDP-OH_PTrfase_TM_dom"/>
</dbReference>
<evidence type="ECO:0000313" key="5">
    <source>
        <dbReference type="Proteomes" id="UP000007029"/>
    </source>
</evidence>
<dbReference type="KEGG" id="rde:RD1_2347"/>
<dbReference type="AlphaFoldDB" id="Q167C0"/>
<dbReference type="Pfam" id="PF01066">
    <property type="entry name" value="CDP-OH_P_transf"/>
    <property type="match status" value="1"/>
</dbReference>
<dbReference type="GO" id="GO:0008654">
    <property type="term" value="P:phospholipid biosynthetic process"/>
    <property type="evidence" value="ECO:0007669"/>
    <property type="project" value="InterPro"/>
</dbReference>
<evidence type="ECO:0000256" key="1">
    <source>
        <dbReference type="ARBA" id="ARBA00022679"/>
    </source>
</evidence>
<dbReference type="Proteomes" id="UP000007029">
    <property type="component" value="Chromosome"/>
</dbReference>
<evidence type="ECO:0008006" key="6">
    <source>
        <dbReference type="Google" id="ProtNLM"/>
    </source>
</evidence>
<protein>
    <recommendedName>
        <fullName evidence="6">CDP-alcohol phosphatidyltransferase</fullName>
    </recommendedName>
</protein>
<evidence type="ECO:0000256" key="2">
    <source>
        <dbReference type="RuleBase" id="RU003750"/>
    </source>
</evidence>
<feature type="transmembrane region" description="Helical" evidence="3">
    <location>
        <begin position="39"/>
        <end position="67"/>
    </location>
</feature>
<sequence length="194" mass="20809">MPIALFAFTAGIALRGILVHYPHRALGMGNGVTLIRAALVAVLAGAVMAPHPAGWVVFALACVAFALDGLDGWLARRSGLTSAFGARFDMEIDALLAAVLALILLSDGHVGLEILFLGFTRYAFVIASLFLDRLRRPLPDSLRRKTICVIQIAALIALLCPLTPLWLMPPLSWGAAVLLLCSFATDIRWLLGRP</sequence>
<keyword evidence="5" id="KW-1185">Reference proteome</keyword>
<dbReference type="eggNOG" id="COG0558">
    <property type="taxonomic scope" value="Bacteria"/>
</dbReference>
<dbReference type="InterPro" id="IPR000462">
    <property type="entry name" value="CDP-OH_P_trans"/>
</dbReference>
<feature type="transmembrane region" description="Helical" evidence="3">
    <location>
        <begin position="173"/>
        <end position="191"/>
    </location>
</feature>
<accession>Q167C0</accession>
<dbReference type="PROSITE" id="PS00379">
    <property type="entry name" value="CDP_ALCOHOL_P_TRANSF"/>
    <property type="match status" value="1"/>
</dbReference>
<keyword evidence="3" id="KW-0812">Transmembrane</keyword>
<gene>
    <name evidence="4" type="ordered locus">RD1_2347</name>
</gene>
<evidence type="ECO:0000313" key="4">
    <source>
        <dbReference type="EMBL" id="ABG31923.1"/>
    </source>
</evidence>
<keyword evidence="3" id="KW-0472">Membrane</keyword>
<keyword evidence="3" id="KW-1133">Transmembrane helix</keyword>
<comment type="similarity">
    <text evidence="2">Belongs to the CDP-alcohol phosphatidyltransferase class-I family.</text>
</comment>
<dbReference type="EMBL" id="CP000362">
    <property type="protein sequence ID" value="ABG31923.1"/>
    <property type="molecule type" value="Genomic_DNA"/>
</dbReference>
<name>Q167C0_ROSDO</name>
<organism evidence="4 5">
    <name type="scientific">Roseobacter denitrificans (strain ATCC 33942 / OCh 114)</name>
    <name type="common">Erythrobacter sp. (strain OCh 114)</name>
    <name type="synonym">Roseobacter denitrificans</name>
    <dbReference type="NCBI Taxonomy" id="375451"/>
    <lineage>
        <taxon>Bacteria</taxon>
        <taxon>Pseudomonadati</taxon>
        <taxon>Pseudomonadota</taxon>
        <taxon>Alphaproteobacteria</taxon>
        <taxon>Rhodobacterales</taxon>
        <taxon>Roseobacteraceae</taxon>
        <taxon>Roseobacter</taxon>
    </lineage>
</organism>
<keyword evidence="1 2" id="KW-0808">Transferase</keyword>
<evidence type="ECO:0000256" key="3">
    <source>
        <dbReference type="SAM" id="Phobius"/>
    </source>
</evidence>
<dbReference type="Gene3D" id="1.20.120.1760">
    <property type="match status" value="1"/>
</dbReference>
<dbReference type="STRING" id="375451.RD1_2347"/>